<sequence length="292" mass="33640">MKEIIIRRNLSNAETQANLNTYLTLQPGLDANVTFNIYKPINKYIAKYVAYFYEFNTNEIKDLSIPIIPDGCMDIIFILTKQGFQSYIAGTALTFSGLLALKNRYVLGIRFHPGAFKVFFNINPCEILSQQIPFRAYSLKSEEINKELYGSKTLIERIAILERFLLSNIRVCDKYELIRYSIQRMVVSKGLVNINTISSELNYSPRYINNLFNAFIGLSPKYLDEIIRLQSTVFLIFNSKTSLCEIANNSGFCDQSHMNRTIKRFFGVPSSTLLNQGFFSAEYHCLKNIYIF</sequence>
<evidence type="ECO:0000313" key="4">
    <source>
        <dbReference type="EMBL" id="BCJ93917.1"/>
    </source>
</evidence>
<name>A0A6S6R1H5_9FIRM</name>
<dbReference type="PANTHER" id="PTHR46796">
    <property type="entry name" value="HTH-TYPE TRANSCRIPTIONAL ACTIVATOR RHAS-RELATED"/>
    <property type="match status" value="1"/>
</dbReference>
<gene>
    <name evidence="4" type="ORF">acsn021_14860</name>
</gene>
<dbReference type="Pfam" id="PF20240">
    <property type="entry name" value="DUF6597"/>
    <property type="match status" value="1"/>
</dbReference>
<dbReference type="EMBL" id="AP023367">
    <property type="protein sequence ID" value="BCJ93917.1"/>
    <property type="molecule type" value="Genomic_DNA"/>
</dbReference>
<keyword evidence="1" id="KW-0805">Transcription regulation</keyword>
<dbReference type="KEGG" id="acel:acsn021_14860"/>
<dbReference type="RefSeq" id="WP_184093540.1">
    <property type="nucleotide sequence ID" value="NZ_AP023367.1"/>
</dbReference>
<dbReference type="Gene3D" id="1.10.10.60">
    <property type="entry name" value="Homeodomain-like"/>
    <property type="match status" value="1"/>
</dbReference>
<evidence type="ECO:0000256" key="2">
    <source>
        <dbReference type="ARBA" id="ARBA00023125"/>
    </source>
</evidence>
<dbReference type="InterPro" id="IPR046532">
    <property type="entry name" value="DUF6597"/>
</dbReference>
<dbReference type="Proteomes" id="UP000515561">
    <property type="component" value="Chromosome"/>
</dbReference>
<dbReference type="SUPFAM" id="SSF46689">
    <property type="entry name" value="Homeodomain-like"/>
    <property type="match status" value="1"/>
</dbReference>
<evidence type="ECO:0000313" key="5">
    <source>
        <dbReference type="Proteomes" id="UP000515561"/>
    </source>
</evidence>
<evidence type="ECO:0000256" key="1">
    <source>
        <dbReference type="ARBA" id="ARBA00023015"/>
    </source>
</evidence>
<dbReference type="PROSITE" id="PS01124">
    <property type="entry name" value="HTH_ARAC_FAMILY_2"/>
    <property type="match status" value="1"/>
</dbReference>
<keyword evidence="5" id="KW-1185">Reference proteome</keyword>
<accession>A0A6S6R1H5</accession>
<dbReference type="InterPro" id="IPR018060">
    <property type="entry name" value="HTH_AraC"/>
</dbReference>
<keyword evidence="3" id="KW-0804">Transcription</keyword>
<proteinExistence type="predicted"/>
<evidence type="ECO:0000256" key="3">
    <source>
        <dbReference type="ARBA" id="ARBA00023163"/>
    </source>
</evidence>
<dbReference type="GO" id="GO:0043565">
    <property type="term" value="F:sequence-specific DNA binding"/>
    <property type="evidence" value="ECO:0007669"/>
    <property type="project" value="InterPro"/>
</dbReference>
<reference evidence="4 5" key="1">
    <citation type="journal article" date="2016" name="Int. J. Syst. Evol. Microbiol.">
        <title>Descriptions of Anaerotaenia torta gen. nov., sp. nov. and Anaerocolumna cellulosilytica gen. nov., sp. nov. isolated from a methanogenic reactor of cattle waste.</title>
        <authorList>
            <person name="Uek A."/>
            <person name="Ohtaki Y."/>
            <person name="Kaku N."/>
            <person name="Ueki K."/>
        </authorList>
    </citation>
    <scope>NUCLEOTIDE SEQUENCE [LARGE SCALE GENOMIC DNA]</scope>
    <source>
        <strain evidence="4 5">SN021</strain>
    </source>
</reference>
<dbReference type="SMART" id="SM00342">
    <property type="entry name" value="HTH_ARAC"/>
    <property type="match status" value="1"/>
</dbReference>
<organism evidence="4 5">
    <name type="scientific">Anaerocolumna cellulosilytica</name>
    <dbReference type="NCBI Taxonomy" id="433286"/>
    <lineage>
        <taxon>Bacteria</taxon>
        <taxon>Bacillati</taxon>
        <taxon>Bacillota</taxon>
        <taxon>Clostridia</taxon>
        <taxon>Lachnospirales</taxon>
        <taxon>Lachnospiraceae</taxon>
        <taxon>Anaerocolumna</taxon>
    </lineage>
</organism>
<dbReference type="AlphaFoldDB" id="A0A6S6R1H5"/>
<protein>
    <submittedName>
        <fullName evidence="4">Transcriptional regulator</fullName>
    </submittedName>
</protein>
<dbReference type="Pfam" id="PF12833">
    <property type="entry name" value="HTH_18"/>
    <property type="match status" value="1"/>
</dbReference>
<dbReference type="GO" id="GO:0003700">
    <property type="term" value="F:DNA-binding transcription factor activity"/>
    <property type="evidence" value="ECO:0007669"/>
    <property type="project" value="InterPro"/>
</dbReference>
<dbReference type="InterPro" id="IPR050204">
    <property type="entry name" value="AraC_XylS_family_regulators"/>
</dbReference>
<keyword evidence="2" id="KW-0238">DNA-binding</keyword>
<dbReference type="InterPro" id="IPR009057">
    <property type="entry name" value="Homeodomain-like_sf"/>
</dbReference>